<reference evidence="2 3" key="1">
    <citation type="submission" date="2016-03" db="EMBL/GenBank/DDBJ databases">
        <title>Whole genome sequencing of Grifola frondosa 9006-11.</title>
        <authorList>
            <person name="Min B."/>
            <person name="Park H."/>
            <person name="Kim J.-G."/>
            <person name="Cho H."/>
            <person name="Oh Y.-L."/>
            <person name="Kong W.-S."/>
            <person name="Choi I.-G."/>
        </authorList>
    </citation>
    <scope>NUCLEOTIDE SEQUENCE [LARGE SCALE GENOMIC DNA]</scope>
    <source>
        <strain evidence="2 3">9006-11</strain>
    </source>
</reference>
<gene>
    <name evidence="2" type="ORF">A0H81_02839</name>
</gene>
<dbReference type="EMBL" id="LUGG01000002">
    <property type="protein sequence ID" value="OBZ77871.1"/>
    <property type="molecule type" value="Genomic_DNA"/>
</dbReference>
<organism evidence="2 3">
    <name type="scientific">Grifola frondosa</name>
    <name type="common">Maitake</name>
    <name type="synonym">Polyporus frondosus</name>
    <dbReference type="NCBI Taxonomy" id="5627"/>
    <lineage>
        <taxon>Eukaryota</taxon>
        <taxon>Fungi</taxon>
        <taxon>Dikarya</taxon>
        <taxon>Basidiomycota</taxon>
        <taxon>Agaricomycotina</taxon>
        <taxon>Agaricomycetes</taxon>
        <taxon>Polyporales</taxon>
        <taxon>Grifolaceae</taxon>
        <taxon>Grifola</taxon>
    </lineage>
</organism>
<accession>A0A1C7MLX5</accession>
<keyword evidence="3" id="KW-1185">Reference proteome</keyword>
<dbReference type="Proteomes" id="UP000092993">
    <property type="component" value="Unassembled WGS sequence"/>
</dbReference>
<evidence type="ECO:0000313" key="3">
    <source>
        <dbReference type="Proteomes" id="UP000092993"/>
    </source>
</evidence>
<evidence type="ECO:0000256" key="1">
    <source>
        <dbReference type="SAM" id="MobiDB-lite"/>
    </source>
</evidence>
<evidence type="ECO:0000313" key="2">
    <source>
        <dbReference type="EMBL" id="OBZ77871.1"/>
    </source>
</evidence>
<comment type="caution">
    <text evidence="2">The sequence shown here is derived from an EMBL/GenBank/DDBJ whole genome shotgun (WGS) entry which is preliminary data.</text>
</comment>
<protein>
    <submittedName>
        <fullName evidence="2">Uncharacterized protein</fullName>
    </submittedName>
</protein>
<dbReference type="AlphaFoldDB" id="A0A1C7MLX5"/>
<proteinExistence type="predicted"/>
<name>A0A1C7MLX5_GRIFR</name>
<feature type="region of interest" description="Disordered" evidence="1">
    <location>
        <begin position="1"/>
        <end position="63"/>
    </location>
</feature>
<sequence length="191" mass="20293">MNPGQANLDSARLGQPVGGSADANPFDLSSAQVAGPADQNPFNLDPPPLAVPGVTNPFDLGSPDLPDLPAAPADRNLFDLGQPPLAVLGITNPFDLSSAHVTDVDTGWDNPHPFNLHLGSAHLDKGFPPLPREDVEMNGFEEGQELQDADDDHPMGDESLTAVPTITINHRPGMAEHRMLWFEYPPGEGSN</sequence>